<reference evidence="1 2" key="1">
    <citation type="journal article" date="2011" name="J. Bacteriol.">
        <title>Complete genome sequence of the plant pathogen Ralstonia solanacearum strain Po82.</title>
        <authorList>
            <person name="Xu J."/>
            <person name="Zheng H.J."/>
            <person name="Liu L."/>
            <person name="Pan Z.C."/>
            <person name="Prior P."/>
            <person name="Tang B."/>
            <person name="Xu J.S."/>
            <person name="Zhang H."/>
            <person name="Tian Q."/>
            <person name="Zhang L.Q."/>
            <person name="Feng J."/>
        </authorList>
    </citation>
    <scope>NUCLEOTIDE SEQUENCE [LARGE SCALE GENOMIC DNA]</scope>
    <source>
        <strain evidence="2">Po82</strain>
    </source>
</reference>
<dbReference type="HOGENOM" id="CLU_3347708_0_0_4"/>
<dbReference type="Proteomes" id="UP000007953">
    <property type="component" value="Plasmid megaplasmid"/>
</dbReference>
<dbReference type="KEGG" id="rsn:RSPO_m00723"/>
<proteinExistence type="predicted"/>
<sequence>MMPPFARGAVPRNAGCQGIRDAIIVNYWIGYNLYRIP</sequence>
<protein>
    <submittedName>
        <fullName evidence="1">Uncharacterized protein</fullName>
    </submittedName>
</protein>
<dbReference type="AlphaFoldDB" id="F6G9Z3"/>
<name>F6G9Z3_RALS8</name>
<organism evidence="1 2">
    <name type="scientific">Ralstonia solanacearum (strain Po82)</name>
    <dbReference type="NCBI Taxonomy" id="1031711"/>
    <lineage>
        <taxon>Bacteria</taxon>
        <taxon>Pseudomonadati</taxon>
        <taxon>Pseudomonadota</taxon>
        <taxon>Betaproteobacteria</taxon>
        <taxon>Burkholderiales</taxon>
        <taxon>Burkholderiaceae</taxon>
        <taxon>Ralstonia</taxon>
        <taxon>Ralstonia solanacearum species complex</taxon>
    </lineage>
</organism>
<accession>F6G9Z3</accession>
<evidence type="ECO:0000313" key="1">
    <source>
        <dbReference type="EMBL" id="AEG71361.1"/>
    </source>
</evidence>
<keyword evidence="1" id="KW-0614">Plasmid</keyword>
<geneLocation type="plasmid" evidence="2"/>
<gene>
    <name evidence="1" type="ordered locus">RSPO_m00723</name>
</gene>
<dbReference type="EMBL" id="CP002820">
    <property type="protein sequence ID" value="AEG71361.1"/>
    <property type="molecule type" value="Genomic_DNA"/>
</dbReference>
<evidence type="ECO:0000313" key="2">
    <source>
        <dbReference type="Proteomes" id="UP000007953"/>
    </source>
</evidence>